<evidence type="ECO:0000256" key="4">
    <source>
        <dbReference type="ARBA" id="ARBA00022679"/>
    </source>
</evidence>
<dbReference type="EMBL" id="KI394661">
    <property type="protein sequence ID" value="ERN02260.1"/>
    <property type="molecule type" value="Genomic_DNA"/>
</dbReference>
<protein>
    <submittedName>
        <fullName evidence="9">Uncharacterized protein</fullName>
    </submittedName>
</protein>
<keyword evidence="10" id="KW-1185">Reference proteome</keyword>
<evidence type="ECO:0000256" key="1">
    <source>
        <dbReference type="ARBA" id="ARBA00004323"/>
    </source>
</evidence>
<dbReference type="Gene3D" id="3.90.550.10">
    <property type="entry name" value="Spore Coat Polysaccharide Biosynthesis Protein SpsA, Chain A"/>
    <property type="match status" value="1"/>
</dbReference>
<dbReference type="AlphaFoldDB" id="W1P5M7"/>
<feature type="compositionally biased region" description="Polar residues" evidence="7">
    <location>
        <begin position="152"/>
        <end position="161"/>
    </location>
</feature>
<feature type="region of interest" description="Disordered" evidence="7">
    <location>
        <begin position="59"/>
        <end position="79"/>
    </location>
</feature>
<evidence type="ECO:0000256" key="6">
    <source>
        <dbReference type="ARBA" id="ARBA00023034"/>
    </source>
</evidence>
<reference evidence="10" key="1">
    <citation type="journal article" date="2013" name="Science">
        <title>The Amborella genome and the evolution of flowering plants.</title>
        <authorList>
            <consortium name="Amborella Genome Project"/>
        </authorList>
    </citation>
    <scope>NUCLEOTIDE SEQUENCE [LARGE SCALE GENOMIC DNA]</scope>
</reference>
<keyword evidence="5" id="KW-0735">Signal-anchor</keyword>
<evidence type="ECO:0000256" key="2">
    <source>
        <dbReference type="ARBA" id="ARBA00005664"/>
    </source>
</evidence>
<sequence>MEPLFVRPLLYLKGLAMAFIGSIISLLIFYHLLTSPNALENKALVFHSALSIGSHEASSEHIEIPPRTPIASAPSLGPHRIAPTILKPKAVPGEHAERQGSPKTTSQSSHKVGTPSSPRVGTLGSQGVPSNEGSSIIEKQSAHRVKTLGEQGASSEDTGTQGDYGASSKISGTLGRLRGPKIGAPGSHTGLNPPFILVSGERSGPCETVNGSVVMAKSYKNKVDYCNWHGCTVWYTLEVWEEGYTGTWARYPLLLRLMKANPSVAWFMWMDSDAIFTDFSFEIPIHAYDSWGKKMVVPGFWDKVYRDDPDWVGLNAGVFLMKNCNWSHEFLKKWMKFGHPKNKASSKISINSMVKSRPQDWDPDDQSALVFLLNSNRTDSQANVFLEASYDLHGFWELVIDQLVEGKNGNRRPPFVTHFCGCKFCGGRGSEVPLVCLDGFTRAFGFADNQFLARVALRHPNITSPDPLLSPI</sequence>
<name>W1P5M7_AMBTC</name>
<keyword evidence="6" id="KW-0333">Golgi apparatus</keyword>
<dbReference type="OMA" id="NEWREWP"/>
<evidence type="ECO:0000256" key="8">
    <source>
        <dbReference type="SAM" id="Phobius"/>
    </source>
</evidence>
<keyword evidence="8" id="KW-0472">Membrane</keyword>
<dbReference type="Proteomes" id="UP000017836">
    <property type="component" value="Unassembled WGS sequence"/>
</dbReference>
<dbReference type="PANTHER" id="PTHR31311:SF35">
    <property type="entry name" value="GLYCOSYLTRANSFERASE CAZY FAMILY GT34-LIKE PROTEIN"/>
    <property type="match status" value="1"/>
</dbReference>
<dbReference type="OrthoDB" id="205108at2759"/>
<dbReference type="GO" id="GO:0009969">
    <property type="term" value="P:xyloglucan biosynthetic process"/>
    <property type="evidence" value="ECO:0000318"/>
    <property type="project" value="GO_Central"/>
</dbReference>
<comment type="subcellular location">
    <subcellularLocation>
        <location evidence="1">Golgi apparatus membrane</location>
        <topology evidence="1">Single-pass type II membrane protein</topology>
    </subcellularLocation>
</comment>
<dbReference type="InterPro" id="IPR008630">
    <property type="entry name" value="Glyco_trans_34"/>
</dbReference>
<keyword evidence="8" id="KW-0812">Transmembrane</keyword>
<feature type="transmembrane region" description="Helical" evidence="8">
    <location>
        <begin position="12"/>
        <end position="33"/>
    </location>
</feature>
<dbReference type="GO" id="GO:0000139">
    <property type="term" value="C:Golgi membrane"/>
    <property type="evidence" value="ECO:0007669"/>
    <property type="project" value="UniProtKB-SubCell"/>
</dbReference>
<dbReference type="Pfam" id="PF05637">
    <property type="entry name" value="Glyco_transf_34"/>
    <property type="match status" value="1"/>
</dbReference>
<evidence type="ECO:0000313" key="9">
    <source>
        <dbReference type="EMBL" id="ERN02260.1"/>
    </source>
</evidence>
<evidence type="ECO:0000256" key="3">
    <source>
        <dbReference type="ARBA" id="ARBA00022676"/>
    </source>
</evidence>
<keyword evidence="8" id="KW-1133">Transmembrane helix</keyword>
<dbReference type="HOGENOM" id="CLU_579179_0_0_1"/>
<accession>W1P5M7</accession>
<evidence type="ECO:0000313" key="10">
    <source>
        <dbReference type="Proteomes" id="UP000017836"/>
    </source>
</evidence>
<keyword evidence="3" id="KW-0328">Glycosyltransferase</keyword>
<feature type="region of interest" description="Disordered" evidence="7">
    <location>
        <begin position="91"/>
        <end position="186"/>
    </location>
</feature>
<proteinExistence type="inferred from homology"/>
<dbReference type="PANTHER" id="PTHR31311">
    <property type="entry name" value="XYLOGLUCAN 6-XYLOSYLTRANSFERASE 5-RELATED-RELATED"/>
    <property type="match status" value="1"/>
</dbReference>
<dbReference type="GO" id="GO:0016758">
    <property type="term" value="F:hexosyltransferase activity"/>
    <property type="evidence" value="ECO:0000318"/>
    <property type="project" value="GO_Central"/>
</dbReference>
<dbReference type="eggNOG" id="KOG4748">
    <property type="taxonomic scope" value="Eukaryota"/>
</dbReference>
<feature type="compositionally biased region" description="Polar residues" evidence="7">
    <location>
        <begin position="101"/>
        <end position="138"/>
    </location>
</feature>
<gene>
    <name evidence="9" type="ORF">AMTR_s00045p00232030</name>
</gene>
<organism evidence="9 10">
    <name type="scientific">Amborella trichopoda</name>
    <dbReference type="NCBI Taxonomy" id="13333"/>
    <lineage>
        <taxon>Eukaryota</taxon>
        <taxon>Viridiplantae</taxon>
        <taxon>Streptophyta</taxon>
        <taxon>Embryophyta</taxon>
        <taxon>Tracheophyta</taxon>
        <taxon>Spermatophyta</taxon>
        <taxon>Magnoliopsida</taxon>
        <taxon>Amborellales</taxon>
        <taxon>Amborellaceae</taxon>
        <taxon>Amborella</taxon>
    </lineage>
</organism>
<dbReference type="Gramene" id="ERN02260">
    <property type="protein sequence ID" value="ERN02260"/>
    <property type="gene ID" value="AMTR_s00045p00232030"/>
</dbReference>
<evidence type="ECO:0000256" key="5">
    <source>
        <dbReference type="ARBA" id="ARBA00022968"/>
    </source>
</evidence>
<keyword evidence="4" id="KW-0808">Transferase</keyword>
<dbReference type="InterPro" id="IPR029044">
    <property type="entry name" value="Nucleotide-diphossugar_trans"/>
</dbReference>
<comment type="similarity">
    <text evidence="2">Belongs to the glycosyltransferase 34 family.</text>
</comment>
<evidence type="ECO:0000256" key="7">
    <source>
        <dbReference type="SAM" id="MobiDB-lite"/>
    </source>
</evidence>